<dbReference type="InterPro" id="IPR012677">
    <property type="entry name" value="Nucleotide-bd_a/b_plait_sf"/>
</dbReference>
<dbReference type="PANTHER" id="PTHR10501">
    <property type="entry name" value="U1 SMALL NUCLEAR RIBONUCLEOPROTEIN A/U2 SMALL NUCLEAR RIBONUCLEOPROTEIN B"/>
    <property type="match status" value="1"/>
</dbReference>
<reference evidence="2" key="2">
    <citation type="submission" date="2025-09" db="UniProtKB">
        <authorList>
            <consortium name="Ensembl"/>
        </authorList>
    </citation>
    <scope>IDENTIFICATION</scope>
</reference>
<dbReference type="Gene3D" id="3.30.70.330">
    <property type="match status" value="1"/>
</dbReference>
<evidence type="ECO:0000313" key="2">
    <source>
        <dbReference type="Ensembl" id="ENSPTEP00000025926.1"/>
    </source>
</evidence>
<dbReference type="AlphaFoldDB" id="A0A8C9HTP3"/>
<keyword evidence="1" id="KW-0694">RNA-binding</keyword>
<name>A0A8C9HTP3_9PRIM</name>
<sequence>KSGGTCTGSSAGSCGVLEEEARTLSAASPWTLNPESSTCSSGLSRGYEESLIKLTARQLVCFVIFDSWAGAEAANNALNRIRLDPENPQTLRLEFAKASTKMTKSKLMATPNPTNVHPALGAHLLHPITHAAFTYPAVRWYPSSDTTQQGWKYHRFC</sequence>
<accession>A0A8C9HTP3</accession>
<organism evidence="2 3">
    <name type="scientific">Piliocolobus tephrosceles</name>
    <name type="common">Ugandan red Colobus</name>
    <dbReference type="NCBI Taxonomy" id="591936"/>
    <lineage>
        <taxon>Eukaryota</taxon>
        <taxon>Metazoa</taxon>
        <taxon>Chordata</taxon>
        <taxon>Craniata</taxon>
        <taxon>Vertebrata</taxon>
        <taxon>Euteleostomi</taxon>
        <taxon>Mammalia</taxon>
        <taxon>Eutheria</taxon>
        <taxon>Euarchontoglires</taxon>
        <taxon>Primates</taxon>
        <taxon>Haplorrhini</taxon>
        <taxon>Catarrhini</taxon>
        <taxon>Cercopithecidae</taxon>
        <taxon>Colobinae</taxon>
        <taxon>Piliocolobus</taxon>
    </lineage>
</organism>
<proteinExistence type="predicted"/>
<dbReference type="Proteomes" id="UP000694416">
    <property type="component" value="Unplaced"/>
</dbReference>
<reference evidence="2" key="1">
    <citation type="submission" date="2025-08" db="UniProtKB">
        <authorList>
            <consortium name="Ensembl"/>
        </authorList>
    </citation>
    <scope>IDENTIFICATION</scope>
</reference>
<evidence type="ECO:0000313" key="3">
    <source>
        <dbReference type="Proteomes" id="UP000694416"/>
    </source>
</evidence>
<evidence type="ECO:0000256" key="1">
    <source>
        <dbReference type="ARBA" id="ARBA00022884"/>
    </source>
</evidence>
<keyword evidence="3" id="KW-1185">Reference proteome</keyword>
<dbReference type="Ensembl" id="ENSPTET00000036579.1">
    <property type="protein sequence ID" value="ENSPTEP00000025926.1"/>
    <property type="gene ID" value="ENSPTEG00000026110.1"/>
</dbReference>
<dbReference type="GO" id="GO:0003723">
    <property type="term" value="F:RNA binding"/>
    <property type="evidence" value="ECO:0007669"/>
    <property type="project" value="UniProtKB-KW"/>
</dbReference>
<protein>
    <submittedName>
        <fullName evidence="2">Uncharacterized protein</fullName>
    </submittedName>
</protein>